<dbReference type="AlphaFoldDB" id="A0A1M6HKM1"/>
<proteinExistence type="predicted"/>
<organism evidence="2 3">
    <name type="scientific">Bradyrhizobium lablabi</name>
    <dbReference type="NCBI Taxonomy" id="722472"/>
    <lineage>
        <taxon>Bacteria</taxon>
        <taxon>Pseudomonadati</taxon>
        <taxon>Pseudomonadota</taxon>
        <taxon>Alphaproteobacteria</taxon>
        <taxon>Hyphomicrobiales</taxon>
        <taxon>Nitrobacteraceae</taxon>
        <taxon>Bradyrhizobium</taxon>
    </lineage>
</organism>
<gene>
    <name evidence="2" type="ORF">SAMN05444159_0032</name>
</gene>
<dbReference type="Proteomes" id="UP000189935">
    <property type="component" value="Chromosome I"/>
</dbReference>
<sequence length="88" mass="9381">MLVLTDATHNATPHNIARRVMHARTRSLTRGRVLFPQGQHARGGRSTAPKESSAEAKFRLSGSRLGPAEAQSNAWAPRPALSIVAASA</sequence>
<evidence type="ECO:0000256" key="1">
    <source>
        <dbReference type="SAM" id="MobiDB-lite"/>
    </source>
</evidence>
<reference evidence="2 3" key="1">
    <citation type="submission" date="2016-11" db="EMBL/GenBank/DDBJ databases">
        <authorList>
            <person name="Jaros S."/>
            <person name="Januszkiewicz K."/>
            <person name="Wedrychowicz H."/>
        </authorList>
    </citation>
    <scope>NUCLEOTIDE SEQUENCE [LARGE SCALE GENOMIC DNA]</scope>
    <source>
        <strain evidence="2 3">GAS499</strain>
    </source>
</reference>
<name>A0A1M6HKM1_9BRAD</name>
<accession>A0A1M6HKM1</accession>
<evidence type="ECO:0000313" key="3">
    <source>
        <dbReference type="Proteomes" id="UP000189935"/>
    </source>
</evidence>
<dbReference type="EMBL" id="LT670844">
    <property type="protein sequence ID" value="SHJ22731.1"/>
    <property type="molecule type" value="Genomic_DNA"/>
</dbReference>
<protein>
    <submittedName>
        <fullName evidence="2">Uncharacterized protein</fullName>
    </submittedName>
</protein>
<feature type="region of interest" description="Disordered" evidence="1">
    <location>
        <begin position="34"/>
        <end position="59"/>
    </location>
</feature>
<evidence type="ECO:0000313" key="2">
    <source>
        <dbReference type="EMBL" id="SHJ22731.1"/>
    </source>
</evidence>